<protein>
    <recommendedName>
        <fullName evidence="4">DUF3185 family protein</fullName>
    </recommendedName>
</protein>
<dbReference type="Proteomes" id="UP001164733">
    <property type="component" value="Chromosome"/>
</dbReference>
<dbReference type="EMBL" id="CP086239">
    <property type="protein sequence ID" value="WAG61013.1"/>
    <property type="molecule type" value="Genomic_DNA"/>
</dbReference>
<keyword evidence="1" id="KW-1133">Transmembrane helix</keyword>
<dbReference type="RefSeq" id="WP_216119761.1">
    <property type="nucleotide sequence ID" value="NZ_CP086239.1"/>
</dbReference>
<feature type="transmembrane region" description="Helical" evidence="1">
    <location>
        <begin position="52"/>
        <end position="73"/>
    </location>
</feature>
<evidence type="ECO:0000256" key="1">
    <source>
        <dbReference type="SAM" id="Phobius"/>
    </source>
</evidence>
<name>A0AA47I6X8_9CLOT</name>
<evidence type="ECO:0000313" key="2">
    <source>
        <dbReference type="EMBL" id="WAG61013.1"/>
    </source>
</evidence>
<reference evidence="2" key="1">
    <citation type="submission" date="2021-11" db="EMBL/GenBank/DDBJ databases">
        <title>Clostridia strains as spoilage organisms.</title>
        <authorList>
            <person name="Wambui J."/>
            <person name="Stevens M.J.A."/>
            <person name="Stephan R."/>
        </authorList>
    </citation>
    <scope>NUCLEOTIDE SEQUENCE</scope>
    <source>
        <strain evidence="2">CF009</strain>
    </source>
</reference>
<keyword evidence="1" id="KW-0812">Transmembrane</keyword>
<accession>A0AA47I6X8</accession>
<evidence type="ECO:0008006" key="4">
    <source>
        <dbReference type="Google" id="ProtNLM"/>
    </source>
</evidence>
<evidence type="ECO:0000313" key="3">
    <source>
        <dbReference type="Proteomes" id="UP001164733"/>
    </source>
</evidence>
<dbReference type="AlphaFoldDB" id="A0AA47I6X8"/>
<organism evidence="2 3">
    <name type="scientific">Clostridium estertheticum</name>
    <dbReference type="NCBI Taxonomy" id="238834"/>
    <lineage>
        <taxon>Bacteria</taxon>
        <taxon>Bacillati</taxon>
        <taxon>Bacillota</taxon>
        <taxon>Clostridia</taxon>
        <taxon>Eubacteriales</taxon>
        <taxon>Clostridiaceae</taxon>
        <taxon>Clostridium</taxon>
    </lineage>
</organism>
<sequence>MTKKNLIKIFAIVFIIGLIILMNSINLGTYAVDNNGVLSNYQIVLEQSIMNYRLLGGILSILSGIGVIINMSAKS</sequence>
<keyword evidence="1" id="KW-0472">Membrane</keyword>
<feature type="transmembrane region" description="Helical" evidence="1">
    <location>
        <begin position="9"/>
        <end position="32"/>
    </location>
</feature>
<proteinExistence type="predicted"/>
<gene>
    <name evidence="2" type="ORF">LL038_01820</name>
</gene>